<evidence type="ECO:0000259" key="1">
    <source>
        <dbReference type="Pfam" id="PF03161"/>
    </source>
</evidence>
<dbReference type="EMBL" id="LGUE01000005">
    <property type="protein sequence ID" value="KON83647.1"/>
    <property type="molecule type" value="Genomic_DNA"/>
</dbReference>
<dbReference type="SUPFAM" id="SSF55608">
    <property type="entry name" value="Homing endonucleases"/>
    <property type="match status" value="1"/>
</dbReference>
<comment type="caution">
    <text evidence="2">The sequence shown here is derived from an EMBL/GenBank/DDBJ whole genome shotgun (WGS) entry which is preliminary data.</text>
</comment>
<proteinExistence type="predicted"/>
<dbReference type="Gene3D" id="3.10.28.10">
    <property type="entry name" value="Homing endonucleases"/>
    <property type="match status" value="2"/>
</dbReference>
<dbReference type="Proteomes" id="UP000037405">
    <property type="component" value="Unassembled WGS sequence"/>
</dbReference>
<evidence type="ECO:0000313" key="3">
    <source>
        <dbReference type="Proteomes" id="UP000037405"/>
    </source>
</evidence>
<dbReference type="InterPro" id="IPR027434">
    <property type="entry name" value="Homing_endonucl"/>
</dbReference>
<feature type="domain" description="Homing endonuclease LAGLIDADG" evidence="1">
    <location>
        <begin position="12"/>
        <end position="171"/>
    </location>
</feature>
<evidence type="ECO:0000313" key="2">
    <source>
        <dbReference type="EMBL" id="KON83647.1"/>
    </source>
</evidence>
<name>A0A0M0G226_9BACI</name>
<reference evidence="3" key="1">
    <citation type="submission" date="2015-07" db="EMBL/GenBank/DDBJ databases">
        <title>Fjat-14235 jcm11544.</title>
        <authorList>
            <person name="Liu B."/>
            <person name="Wang J."/>
            <person name="Zhu Y."/>
            <person name="Liu G."/>
            <person name="Chen Q."/>
            <person name="Chen Z."/>
            <person name="Lan J."/>
            <person name="Che J."/>
            <person name="Ge C."/>
            <person name="Shi H."/>
            <person name="Pan Z."/>
            <person name="Liu X."/>
        </authorList>
    </citation>
    <scope>NUCLEOTIDE SEQUENCE [LARGE SCALE GENOMIC DNA]</scope>
    <source>
        <strain evidence="3">JCM 11544</strain>
    </source>
</reference>
<accession>A0A0M0G226</accession>
<dbReference type="Pfam" id="PF03161">
    <property type="entry name" value="LAGLIDADG_2"/>
    <property type="match status" value="1"/>
</dbReference>
<gene>
    <name evidence="2" type="ORF">AF331_15845</name>
</gene>
<dbReference type="PATRIC" id="fig|189381.12.peg.4156"/>
<keyword evidence="3" id="KW-1185">Reference proteome</keyword>
<dbReference type="AlphaFoldDB" id="A0A0M0G226"/>
<dbReference type="InterPro" id="IPR004860">
    <property type="entry name" value="LAGLIDADG_dom"/>
</dbReference>
<sequence length="307" mass="35846">MKGGMILTSIHSMLCGKLLGDGSITQQAGRKPRFAFNHAAKDKEWCFYCYHSLNPYIPLSPPAYKRSMDPRIKKGFSESYYVQSKSNPLITTLRSIWYPDNKKSLPHDYISRHLDTLALAWWYQDDGHLKKENEIPRKIILSTESFTHVENKFLINLLYNRFNLHFALDGQNRLLLYDQFQIFYFLHLITPYLIPGMHRKLIRFNTIKPSIAASKRTTIYLPTLLKLKHPTKEINEQLSILTALYDEIKRERFYSNVLLNTVEELSTQEIKPYQVVIKPNNLEICLILKNITGLNTGQLVTLCFLMN</sequence>
<protein>
    <recommendedName>
        <fullName evidence="1">Homing endonuclease LAGLIDADG domain-containing protein</fullName>
    </recommendedName>
</protein>
<organism evidence="2 3">
    <name type="scientific">Rossellomorea marisflavi</name>
    <dbReference type="NCBI Taxonomy" id="189381"/>
    <lineage>
        <taxon>Bacteria</taxon>
        <taxon>Bacillati</taxon>
        <taxon>Bacillota</taxon>
        <taxon>Bacilli</taxon>
        <taxon>Bacillales</taxon>
        <taxon>Bacillaceae</taxon>
        <taxon>Rossellomorea</taxon>
    </lineage>
</organism>
<dbReference type="GO" id="GO:0004519">
    <property type="term" value="F:endonuclease activity"/>
    <property type="evidence" value="ECO:0007669"/>
    <property type="project" value="InterPro"/>
</dbReference>